<name>A0A839HEK9_9GAMM</name>
<dbReference type="Gene3D" id="2.30.30.40">
    <property type="entry name" value="SH3 Domains"/>
    <property type="match status" value="1"/>
</dbReference>
<feature type="domain" description="SH3b" evidence="8">
    <location>
        <begin position="8"/>
        <end position="74"/>
    </location>
</feature>
<dbReference type="PROSITE" id="PS51781">
    <property type="entry name" value="SH3B"/>
    <property type="match status" value="1"/>
</dbReference>
<gene>
    <name evidence="9" type="ORF">HUK38_05445</name>
</gene>
<evidence type="ECO:0000256" key="7">
    <source>
        <dbReference type="SAM" id="Phobius"/>
    </source>
</evidence>
<keyword evidence="10" id="KW-1185">Reference proteome</keyword>
<comment type="subcellular location">
    <subcellularLocation>
        <location evidence="1">Membrane</location>
        <topology evidence="1">Single-pass membrane protein</topology>
    </subcellularLocation>
</comment>
<dbReference type="SMART" id="SM00287">
    <property type="entry name" value="SH3b"/>
    <property type="match status" value="1"/>
</dbReference>
<feature type="coiled-coil region" evidence="6">
    <location>
        <begin position="73"/>
        <end position="166"/>
    </location>
</feature>
<evidence type="ECO:0000256" key="6">
    <source>
        <dbReference type="SAM" id="Coils"/>
    </source>
</evidence>
<accession>A0A839HEK9</accession>
<organism evidence="9 10">
    <name type="scientific">Thiospirillum jenense</name>
    <dbReference type="NCBI Taxonomy" id="1653858"/>
    <lineage>
        <taxon>Bacteria</taxon>
        <taxon>Pseudomonadati</taxon>
        <taxon>Pseudomonadota</taxon>
        <taxon>Gammaproteobacteria</taxon>
        <taxon>Chromatiales</taxon>
        <taxon>Chromatiaceae</taxon>
        <taxon>Thiospirillum</taxon>
    </lineage>
</organism>
<keyword evidence="5 7" id="KW-0472">Membrane</keyword>
<sequence>MQSSLAIADTAYVTDLGEFHLRSGASTRHRIMRMLPSGTEVEVIAEDKDNGYTQVRLSDNTIGFILSRYLQEEPAARERLTAIQTRLNELQQEPGQLAAKLSKLEIEHAALKTAYEKTLRRKEQLDRELIEIQRAAANVVDITQERASLQENIALLTGKVGELEQENLVLRNRDQQRWFLIGATVAGGGVVLGLMLPYLRLRRRANSWSNF</sequence>
<evidence type="ECO:0000256" key="5">
    <source>
        <dbReference type="ARBA" id="ARBA00023136"/>
    </source>
</evidence>
<dbReference type="AlphaFoldDB" id="A0A839HEK9"/>
<keyword evidence="4 7" id="KW-1133">Transmembrane helix</keyword>
<evidence type="ECO:0000313" key="9">
    <source>
        <dbReference type="EMBL" id="MBB1125678.1"/>
    </source>
</evidence>
<dbReference type="InterPro" id="IPR016476">
    <property type="entry name" value="SH3_dom_pro"/>
</dbReference>
<evidence type="ECO:0000256" key="1">
    <source>
        <dbReference type="ARBA" id="ARBA00004167"/>
    </source>
</evidence>
<feature type="transmembrane region" description="Helical" evidence="7">
    <location>
        <begin position="178"/>
        <end position="199"/>
    </location>
</feature>
<protein>
    <submittedName>
        <fullName evidence="9">TIGR04211 family SH3 domain-containing protein</fullName>
    </submittedName>
</protein>
<dbReference type="EMBL" id="JABVCQ010000008">
    <property type="protein sequence ID" value="MBB1125678.1"/>
    <property type="molecule type" value="Genomic_DNA"/>
</dbReference>
<keyword evidence="2 7" id="KW-0812">Transmembrane</keyword>
<dbReference type="InterPro" id="IPR003646">
    <property type="entry name" value="SH3-like_bac-type"/>
</dbReference>
<reference evidence="9 10" key="1">
    <citation type="journal article" date="2020" name="Arch. Microbiol.">
        <title>The genome sequence of the giant phototrophic gammaproteobacterium Thiospirillum jenense gives insight into its physiological properties and phylogenetic relationships.</title>
        <authorList>
            <person name="Imhoff J.F."/>
            <person name="Meyer T.E."/>
            <person name="Kyndt J.A."/>
        </authorList>
    </citation>
    <scope>NUCLEOTIDE SEQUENCE [LARGE SCALE GENOMIC DNA]</scope>
    <source>
        <strain evidence="9 10">DSM 216</strain>
    </source>
</reference>
<evidence type="ECO:0000256" key="4">
    <source>
        <dbReference type="ARBA" id="ARBA00022989"/>
    </source>
</evidence>
<dbReference type="GO" id="GO:0016020">
    <property type="term" value="C:membrane"/>
    <property type="evidence" value="ECO:0007669"/>
    <property type="project" value="UniProtKB-SubCell"/>
</dbReference>
<dbReference type="Pfam" id="PF08239">
    <property type="entry name" value="SH3_3"/>
    <property type="match status" value="1"/>
</dbReference>
<evidence type="ECO:0000256" key="3">
    <source>
        <dbReference type="ARBA" id="ARBA00022729"/>
    </source>
</evidence>
<proteinExistence type="predicted"/>
<dbReference type="Proteomes" id="UP000548632">
    <property type="component" value="Unassembled WGS sequence"/>
</dbReference>
<dbReference type="NCBIfam" id="TIGR04211">
    <property type="entry name" value="SH3_and_anchor"/>
    <property type="match status" value="1"/>
</dbReference>
<keyword evidence="6" id="KW-0175">Coiled coil</keyword>
<evidence type="ECO:0000256" key="2">
    <source>
        <dbReference type="ARBA" id="ARBA00022692"/>
    </source>
</evidence>
<comment type="caution">
    <text evidence="9">The sequence shown here is derived from an EMBL/GenBank/DDBJ whole genome shotgun (WGS) entry which is preliminary data.</text>
</comment>
<evidence type="ECO:0000259" key="8">
    <source>
        <dbReference type="PROSITE" id="PS51781"/>
    </source>
</evidence>
<keyword evidence="3" id="KW-0732">Signal</keyword>
<evidence type="ECO:0000313" key="10">
    <source>
        <dbReference type="Proteomes" id="UP000548632"/>
    </source>
</evidence>